<dbReference type="Proteomes" id="UP000279446">
    <property type="component" value="Unassembled WGS sequence"/>
</dbReference>
<comment type="caution">
    <text evidence="1">The sequence shown here is derived from an EMBL/GenBank/DDBJ whole genome shotgun (WGS) entry which is preliminary data.</text>
</comment>
<name>A0A433YFA4_9BACL</name>
<gene>
    <name evidence="1" type="ORF">EJP82_00880</name>
</gene>
<protein>
    <submittedName>
        <fullName evidence="1">Uncharacterized protein</fullName>
    </submittedName>
</protein>
<keyword evidence="2" id="KW-1185">Reference proteome</keyword>
<reference evidence="1 2" key="1">
    <citation type="submission" date="2018-12" db="EMBL/GenBank/DDBJ databases">
        <authorList>
            <person name="Sun L."/>
            <person name="Chen Z."/>
        </authorList>
    </citation>
    <scope>NUCLEOTIDE SEQUENCE [LARGE SCALE GENOMIC DNA]</scope>
    <source>
        <strain evidence="1 2">DSM 15890</strain>
    </source>
</reference>
<proteinExistence type="predicted"/>
<evidence type="ECO:0000313" key="2">
    <source>
        <dbReference type="Proteomes" id="UP000279446"/>
    </source>
</evidence>
<sequence length="102" mass="11848">MEKKLFHLSVQGRSILEDQGATSFEWTVEATPEEADNLRGMLERIAEKEESSFLAFTYPWPDTPEEEVNAGYQSHLNELYREIYRLGTKETRDGIGRYLAFL</sequence>
<organism evidence="1 2">
    <name type="scientific">Paenibacillus anaericanus</name>
    <dbReference type="NCBI Taxonomy" id="170367"/>
    <lineage>
        <taxon>Bacteria</taxon>
        <taxon>Bacillati</taxon>
        <taxon>Bacillota</taxon>
        <taxon>Bacilli</taxon>
        <taxon>Bacillales</taxon>
        <taxon>Paenibacillaceae</taxon>
        <taxon>Paenibacillus</taxon>
    </lineage>
</organism>
<dbReference type="AlphaFoldDB" id="A0A433YFA4"/>
<dbReference type="RefSeq" id="WP_127190125.1">
    <property type="nucleotide sequence ID" value="NZ_RZNY01000001.1"/>
</dbReference>
<dbReference type="EMBL" id="RZNY01000001">
    <property type="protein sequence ID" value="RUT48531.1"/>
    <property type="molecule type" value="Genomic_DNA"/>
</dbReference>
<dbReference type="OrthoDB" id="2706506at2"/>
<evidence type="ECO:0000313" key="1">
    <source>
        <dbReference type="EMBL" id="RUT48531.1"/>
    </source>
</evidence>
<accession>A0A433YFA4</accession>